<accession>U2ZX35</accession>
<dbReference type="EMBL" id="BATJ01000001">
    <property type="protein sequence ID" value="GAD65667.1"/>
    <property type="molecule type" value="Genomic_DNA"/>
</dbReference>
<sequence length="82" mass="9364">MELDRTTYYDLIHHGVTSLLAERFGHHTDVDYHHYLSLTTGKSCCFAMSDEELRSVVDELKNEGYLEDIKRPLGLNSSSACQ</sequence>
<evidence type="ECO:0000313" key="1">
    <source>
        <dbReference type="EMBL" id="GAD65667.1"/>
    </source>
</evidence>
<reference evidence="1 2" key="1">
    <citation type="submission" date="2013-09" db="EMBL/GenBank/DDBJ databases">
        <title>Whole genome shotgun sequence of Vibrio proteolyticus NBRC 13287.</title>
        <authorList>
            <person name="Isaki S."/>
            <person name="Hosoyama A."/>
            <person name="Numata M."/>
            <person name="Hashimoto M."/>
            <person name="Hosoyama Y."/>
            <person name="Tsuchikane K."/>
            <person name="Noguchi M."/>
            <person name="Hirakata S."/>
            <person name="Ichikawa N."/>
            <person name="Ohji S."/>
            <person name="Yamazoe A."/>
            <person name="Fujita N."/>
        </authorList>
    </citation>
    <scope>NUCLEOTIDE SEQUENCE [LARGE SCALE GENOMIC DNA]</scope>
    <source>
        <strain evidence="1 2">NBRC 13287</strain>
    </source>
</reference>
<proteinExistence type="predicted"/>
<keyword evidence="2" id="KW-1185">Reference proteome</keyword>
<organism evidence="1 2">
    <name type="scientific">Vibrio proteolyticus NBRC 13287</name>
    <dbReference type="NCBI Taxonomy" id="1219065"/>
    <lineage>
        <taxon>Bacteria</taxon>
        <taxon>Pseudomonadati</taxon>
        <taxon>Pseudomonadota</taxon>
        <taxon>Gammaproteobacteria</taxon>
        <taxon>Vibrionales</taxon>
        <taxon>Vibrionaceae</taxon>
        <taxon>Vibrio</taxon>
    </lineage>
</organism>
<comment type="caution">
    <text evidence="1">The sequence shown here is derived from an EMBL/GenBank/DDBJ whole genome shotgun (WGS) entry which is preliminary data.</text>
</comment>
<dbReference type="eggNOG" id="COG4382">
    <property type="taxonomic scope" value="Bacteria"/>
</dbReference>
<dbReference type="Proteomes" id="UP000016570">
    <property type="component" value="Unassembled WGS sequence"/>
</dbReference>
<protein>
    <submittedName>
        <fullName evidence="1">Uncharacterized protein</fullName>
    </submittedName>
</protein>
<gene>
    <name evidence="1" type="ORF">VPR01S_01_04410</name>
</gene>
<dbReference type="AlphaFoldDB" id="U2ZX35"/>
<name>U2ZX35_VIBPR</name>
<evidence type="ECO:0000313" key="2">
    <source>
        <dbReference type="Proteomes" id="UP000016570"/>
    </source>
</evidence>
<dbReference type="RefSeq" id="WP_021703659.1">
    <property type="nucleotide sequence ID" value="NZ_BATJ01000001.1"/>
</dbReference>
<dbReference type="STRING" id="1219065.VPR01S_01_04410"/>